<gene>
    <name evidence="3" type="ORF">RHSIM_Rhsim11G0004800</name>
</gene>
<reference evidence="3" key="1">
    <citation type="submission" date="2019-11" db="EMBL/GenBank/DDBJ databases">
        <authorList>
            <person name="Liu Y."/>
            <person name="Hou J."/>
            <person name="Li T.-Q."/>
            <person name="Guan C.-H."/>
            <person name="Wu X."/>
            <person name="Wu H.-Z."/>
            <person name="Ling F."/>
            <person name="Zhang R."/>
            <person name="Shi X.-G."/>
            <person name="Ren J.-P."/>
            <person name="Chen E.-F."/>
            <person name="Sun J.-M."/>
        </authorList>
    </citation>
    <scope>NUCLEOTIDE SEQUENCE</scope>
    <source>
        <strain evidence="3">Adult_tree_wgs_1</strain>
        <tissue evidence="3">Leaves</tissue>
    </source>
</reference>
<keyword evidence="4" id="KW-1185">Reference proteome</keyword>
<evidence type="ECO:0000313" key="3">
    <source>
        <dbReference type="EMBL" id="KAF7126998.1"/>
    </source>
</evidence>
<evidence type="ECO:0000259" key="2">
    <source>
        <dbReference type="Pfam" id="PF13960"/>
    </source>
</evidence>
<name>A0A834LAY5_RHOSS</name>
<dbReference type="Pfam" id="PF13952">
    <property type="entry name" value="DUF4216"/>
    <property type="match status" value="1"/>
</dbReference>
<sequence>MCSKTAISLIIAAMAKTAKKFYLPWPLVSKTMVGFILATLGKALKGFMLSDSAEVNFTMKIVSAVSIPRVKLSLRNVRTRKKPQISDPHLCALSETTSAATFGNTCQTRVKDMQLDNDSIRVMLRDVFPLHTRSVYEIGDAVNVTEPSNEGPSGQQRTQVPNKNAQKFYDLLKDAEQPFYEGCTNHSKLLAILHLYHIKCLKGLTNDTFTLILRVLKELLSSNAKLPKDYYEAKKIIKGLGLGYEKIHACPKDCMLFWKEHANDDFCKCGASRWQTYETNESNSGKNPNNLSKKVRIKPAKVLRWFPLKPKLQRWFMYSKTAPSMRWHAEGRTKDGKMRHPAESPGWKAFDSRFVDFSSDPRNVRLGLATDGFNPFANMSPSYSIWPVILVPYNLPPWMCMKRASFMLSLLIPGPNSPINDIDVYLQPLIDELKELWKVGVETYDVSSKENFQMRAALMWTIHDLPAYGDVRFLNEDHSYHQDTISFDGTQEMGPAPTMLSGIEVQSIIESIECKFGKTEANLKKSRNKNSDGTNVFDNVHGTVLNMDGKTKDNLKAHLDLVEKGIRTELYPQKIGSDRTYLPPACFSMVPKEKDDFLKVLKGVKVPDGYASNISRCIKLKQHKIGGLKSHDAHVMMQQLLPIALQGSLPKKVVLPLIELCCYFREVCSKVLQIEELERLEKQIAMTLCNLEKNFPPSFFTVMVHLVVHLATEAKITGPVHYRWMYPIERSLQRLKSYVRNKAHPEGSIAKGIVAEECLTFCSRYLDSVETVFNRSSRNFEDASGSITNFELDQKSWIQAHRYVLFNSDEIIPYRTEHKEHIKRQSRPRRPSDEAVNKIHLEKFWDWFRSYVRVMDNTRKQQLSDKIKWLAQGPNTEARRFKRHVVNGFKFRVKSSEETKKTQNSGVCVVVEGGSLYYGILSDIVELNYFDKLRYVLLKCDWANVNTSRGHKIDEYGFVLVNFSRSIHMGEWLNDEPFILASQASQVYYVKDPRDKGWLVAVRTKARDVFDVGNGEKEEDDAGTYYDNEPYDLLVEDKPVDGHDNLDWSRNDAIGTTIDTLTFEAQLLDHSDSDEDF</sequence>
<dbReference type="EMBL" id="WJXA01000011">
    <property type="protein sequence ID" value="KAF7126998.1"/>
    <property type="molecule type" value="Genomic_DNA"/>
</dbReference>
<accession>A0A834LAY5</accession>
<proteinExistence type="predicted"/>
<protein>
    <recommendedName>
        <fullName evidence="5">Transposase</fullName>
    </recommendedName>
</protein>
<dbReference type="InterPro" id="IPR025452">
    <property type="entry name" value="DUF4218"/>
</dbReference>
<dbReference type="InterPro" id="IPR025312">
    <property type="entry name" value="DUF4216"/>
</dbReference>
<feature type="domain" description="DUF4218" evidence="2">
    <location>
        <begin position="667"/>
        <end position="779"/>
    </location>
</feature>
<dbReference type="AlphaFoldDB" id="A0A834LAY5"/>
<dbReference type="PANTHER" id="PTHR48258">
    <property type="entry name" value="DUF4218 DOMAIN-CONTAINING PROTEIN-RELATED"/>
    <property type="match status" value="1"/>
</dbReference>
<evidence type="ECO:0000259" key="1">
    <source>
        <dbReference type="Pfam" id="PF13952"/>
    </source>
</evidence>
<dbReference type="InterPro" id="IPR004242">
    <property type="entry name" value="Transposase_21"/>
</dbReference>
<organism evidence="3 4">
    <name type="scientific">Rhododendron simsii</name>
    <name type="common">Sims's rhododendron</name>
    <dbReference type="NCBI Taxonomy" id="118357"/>
    <lineage>
        <taxon>Eukaryota</taxon>
        <taxon>Viridiplantae</taxon>
        <taxon>Streptophyta</taxon>
        <taxon>Embryophyta</taxon>
        <taxon>Tracheophyta</taxon>
        <taxon>Spermatophyta</taxon>
        <taxon>Magnoliopsida</taxon>
        <taxon>eudicotyledons</taxon>
        <taxon>Gunneridae</taxon>
        <taxon>Pentapetalae</taxon>
        <taxon>asterids</taxon>
        <taxon>Ericales</taxon>
        <taxon>Ericaceae</taxon>
        <taxon>Ericoideae</taxon>
        <taxon>Rhodoreae</taxon>
        <taxon>Rhododendron</taxon>
    </lineage>
</organism>
<dbReference type="PANTHER" id="PTHR48258:SF12">
    <property type="entry name" value="TRANSPOSON PROTEIN, CACTA, EN_SPM SUB-CLASS"/>
    <property type="match status" value="1"/>
</dbReference>
<dbReference type="Pfam" id="PF13960">
    <property type="entry name" value="DUF4218"/>
    <property type="match status" value="1"/>
</dbReference>
<dbReference type="Proteomes" id="UP000626092">
    <property type="component" value="Unassembled WGS sequence"/>
</dbReference>
<dbReference type="Pfam" id="PF02992">
    <property type="entry name" value="Transposase_21"/>
    <property type="match status" value="1"/>
</dbReference>
<feature type="domain" description="DUF4216" evidence="1">
    <location>
        <begin position="925"/>
        <end position="1000"/>
    </location>
</feature>
<dbReference type="OrthoDB" id="1933987at2759"/>
<evidence type="ECO:0008006" key="5">
    <source>
        <dbReference type="Google" id="ProtNLM"/>
    </source>
</evidence>
<comment type="caution">
    <text evidence="3">The sequence shown here is derived from an EMBL/GenBank/DDBJ whole genome shotgun (WGS) entry which is preliminary data.</text>
</comment>
<evidence type="ECO:0000313" key="4">
    <source>
        <dbReference type="Proteomes" id="UP000626092"/>
    </source>
</evidence>